<evidence type="ECO:0000313" key="11">
    <source>
        <dbReference type="Proteomes" id="UP000285288"/>
    </source>
</evidence>
<keyword evidence="2 3" id="KW-0694">RNA-binding</keyword>
<protein>
    <recommendedName>
        <fullName evidence="3">SsrA-binding protein</fullName>
    </recommendedName>
    <alternativeName>
        <fullName evidence="3">Small protein B</fullName>
    </alternativeName>
</protein>
<dbReference type="InterPro" id="IPR020081">
    <property type="entry name" value="SsrA-bd_prot_CS"/>
</dbReference>
<dbReference type="CDD" id="cd09294">
    <property type="entry name" value="SmpB"/>
    <property type="match status" value="1"/>
</dbReference>
<dbReference type="HAMAP" id="MF_00023">
    <property type="entry name" value="SmpB"/>
    <property type="match status" value="1"/>
</dbReference>
<organism evidence="5 8">
    <name type="scientific">Holdemanella biformis</name>
    <dbReference type="NCBI Taxonomy" id="1735"/>
    <lineage>
        <taxon>Bacteria</taxon>
        <taxon>Bacillati</taxon>
        <taxon>Bacillota</taxon>
        <taxon>Erysipelotrichia</taxon>
        <taxon>Erysipelotrichales</taxon>
        <taxon>Erysipelotrichaceae</taxon>
        <taxon>Holdemanella</taxon>
    </lineage>
</organism>
<dbReference type="InterPro" id="IPR023620">
    <property type="entry name" value="SmpB"/>
</dbReference>
<evidence type="ECO:0000313" key="6">
    <source>
        <dbReference type="EMBL" id="RGW74029.1"/>
    </source>
</evidence>
<dbReference type="RefSeq" id="WP_118010717.1">
    <property type="nucleotide sequence ID" value="NZ_CALHUJ010000064.1"/>
</dbReference>
<dbReference type="PANTHER" id="PTHR30308:SF2">
    <property type="entry name" value="SSRA-BINDING PROTEIN"/>
    <property type="match status" value="1"/>
</dbReference>
<evidence type="ECO:0000313" key="7">
    <source>
        <dbReference type="EMBL" id="RHB08734.1"/>
    </source>
</evidence>
<name>A0A395W8Z0_9FIRM</name>
<dbReference type="Gene3D" id="2.40.280.10">
    <property type="match status" value="1"/>
</dbReference>
<dbReference type="Pfam" id="PF01668">
    <property type="entry name" value="SmpB"/>
    <property type="match status" value="1"/>
</dbReference>
<reference evidence="8 9" key="1">
    <citation type="submission" date="2018-08" db="EMBL/GenBank/DDBJ databases">
        <title>A genome reference for cultivated species of the human gut microbiota.</title>
        <authorList>
            <person name="Zou Y."/>
            <person name="Xue W."/>
            <person name="Luo G."/>
        </authorList>
    </citation>
    <scope>NUCLEOTIDE SEQUENCE [LARGE SCALE GENOMIC DNA]</scope>
    <source>
        <strain evidence="6 9">AF10-31</strain>
        <strain evidence="5 8">AF15-20</strain>
        <strain evidence="4 10">AF22-10AC</strain>
        <strain evidence="7 11">AM42-13AC</strain>
    </source>
</reference>
<dbReference type="PROSITE" id="PS01317">
    <property type="entry name" value="SSRP"/>
    <property type="match status" value="1"/>
</dbReference>
<dbReference type="EMBL" id="QRVM01000018">
    <property type="protein sequence ID" value="RGS46875.1"/>
    <property type="molecule type" value="Genomic_DNA"/>
</dbReference>
<comment type="caution">
    <text evidence="5">The sequence shown here is derived from an EMBL/GenBank/DDBJ whole genome shotgun (WGS) entry which is preliminary data.</text>
</comment>
<evidence type="ECO:0000313" key="8">
    <source>
        <dbReference type="Proteomes" id="UP000265489"/>
    </source>
</evidence>
<dbReference type="Proteomes" id="UP000285288">
    <property type="component" value="Unassembled WGS sequence"/>
</dbReference>
<dbReference type="GO" id="GO:0070929">
    <property type="term" value="P:trans-translation"/>
    <property type="evidence" value="ECO:0007669"/>
    <property type="project" value="UniProtKB-UniRule"/>
</dbReference>
<dbReference type="GO" id="GO:0003723">
    <property type="term" value="F:RNA binding"/>
    <property type="evidence" value="ECO:0007669"/>
    <property type="project" value="UniProtKB-UniRule"/>
</dbReference>
<dbReference type="GO" id="GO:0005829">
    <property type="term" value="C:cytosol"/>
    <property type="evidence" value="ECO:0007669"/>
    <property type="project" value="TreeGrafter"/>
</dbReference>
<dbReference type="Proteomes" id="UP000265489">
    <property type="component" value="Unassembled WGS sequence"/>
</dbReference>
<dbReference type="SUPFAM" id="SSF74982">
    <property type="entry name" value="Small protein B (SmpB)"/>
    <property type="match status" value="1"/>
</dbReference>
<dbReference type="NCBIfam" id="NF003843">
    <property type="entry name" value="PRK05422.1"/>
    <property type="match status" value="1"/>
</dbReference>
<comment type="subcellular location">
    <subcellularLocation>
        <location evidence="3">Cytoplasm</location>
    </subcellularLocation>
    <text evidence="3">The tmRNA-SmpB complex associates with stalled 70S ribosomes.</text>
</comment>
<evidence type="ECO:0000256" key="1">
    <source>
        <dbReference type="ARBA" id="ARBA00022490"/>
    </source>
</evidence>
<sequence>MSQNQKTIAENRKARHDYELYDRFEAGLVLQGTEIKSIRRGKVQLKDSYISFQKGEAFIKGMHISPYEFGNRFNHDETRDRKLLMHKQEIQKLEQSARIKGYTVVPVRIYLYKGLAKLEIALAKGKNLHDKRESQKAKDAQREIQKALKNQY</sequence>
<dbReference type="PANTHER" id="PTHR30308">
    <property type="entry name" value="TMRNA-BINDING COMPONENT OF TRANS-TRANSLATION TAGGING COMPLEX"/>
    <property type="match status" value="1"/>
</dbReference>
<dbReference type="EMBL" id="QSGD01000005">
    <property type="protein sequence ID" value="RHB08734.1"/>
    <property type="molecule type" value="Genomic_DNA"/>
</dbReference>
<dbReference type="GeneID" id="66579330"/>
<evidence type="ECO:0000313" key="5">
    <source>
        <dbReference type="EMBL" id="RGU88887.1"/>
    </source>
</evidence>
<dbReference type="Proteomes" id="UP000285274">
    <property type="component" value="Unassembled WGS sequence"/>
</dbReference>
<dbReference type="InterPro" id="IPR000037">
    <property type="entry name" value="SsrA-bd_prot"/>
</dbReference>
<accession>A0A395W8Z0</accession>
<evidence type="ECO:0000256" key="3">
    <source>
        <dbReference type="HAMAP-Rule" id="MF_00023"/>
    </source>
</evidence>
<keyword evidence="1 3" id="KW-0963">Cytoplasm</keyword>
<evidence type="ECO:0000313" key="4">
    <source>
        <dbReference type="EMBL" id="RGS46875.1"/>
    </source>
</evidence>
<evidence type="ECO:0000313" key="9">
    <source>
        <dbReference type="Proteomes" id="UP000284651"/>
    </source>
</evidence>
<evidence type="ECO:0000313" key="10">
    <source>
        <dbReference type="Proteomes" id="UP000285274"/>
    </source>
</evidence>
<dbReference type="AlphaFoldDB" id="A0A395W8Z0"/>
<proteinExistence type="inferred from homology"/>
<dbReference type="EMBL" id="QSAT01000028">
    <property type="protein sequence ID" value="RGW74029.1"/>
    <property type="molecule type" value="Genomic_DNA"/>
</dbReference>
<comment type="similarity">
    <text evidence="3">Belongs to the SmpB family.</text>
</comment>
<evidence type="ECO:0000256" key="2">
    <source>
        <dbReference type="ARBA" id="ARBA00022884"/>
    </source>
</evidence>
<dbReference type="NCBIfam" id="TIGR00086">
    <property type="entry name" value="smpB"/>
    <property type="match status" value="1"/>
</dbReference>
<dbReference type="Proteomes" id="UP000284651">
    <property type="component" value="Unassembled WGS sequence"/>
</dbReference>
<dbReference type="EMBL" id="QRYQ01000038">
    <property type="protein sequence ID" value="RGU88887.1"/>
    <property type="molecule type" value="Genomic_DNA"/>
</dbReference>
<gene>
    <name evidence="3" type="primary">smpB</name>
    <name evidence="7" type="ORF">DW907_02265</name>
    <name evidence="6" type="ORF">DWV56_08650</name>
    <name evidence="5" type="ORF">DWW32_12460</name>
    <name evidence="4" type="ORF">DWX92_05250</name>
</gene>
<dbReference type="GO" id="GO:0070930">
    <property type="term" value="P:trans-translation-dependent protein tagging"/>
    <property type="evidence" value="ECO:0007669"/>
    <property type="project" value="TreeGrafter"/>
</dbReference>
<comment type="function">
    <text evidence="3">Required for rescue of stalled ribosomes mediated by trans-translation. Binds to transfer-messenger RNA (tmRNA), required for stable association of tmRNA with ribosomes. tmRNA and SmpB together mimic tRNA shape, replacing the anticodon stem-loop with SmpB. tmRNA is encoded by the ssrA gene; the 2 termini fold to resemble tRNA(Ala) and it encodes a 'tag peptide', a short internal open reading frame. During trans-translation Ala-aminoacylated tmRNA acts like a tRNA, entering the A-site of stalled ribosomes, displacing the stalled mRNA. The ribosome then switches to translate the ORF on the tmRNA; the nascent peptide is terminated with the 'tag peptide' encoded by the tmRNA and targeted for degradation. The ribosome is freed to recommence translation, which seems to be the essential function of trans-translation.</text>
</comment>